<accession>A0A6B3NE91</accession>
<gene>
    <name evidence="1" type="ORF">F6J89_07500</name>
</gene>
<protein>
    <submittedName>
        <fullName evidence="1">Uncharacterized protein</fullName>
    </submittedName>
</protein>
<proteinExistence type="predicted"/>
<evidence type="ECO:0000313" key="1">
    <source>
        <dbReference type="EMBL" id="NER27468.1"/>
    </source>
</evidence>
<dbReference type="AlphaFoldDB" id="A0A6B3NE91"/>
<reference evidence="1" key="1">
    <citation type="submission" date="2019-11" db="EMBL/GenBank/DDBJ databases">
        <title>Genomic insights into an expanded diversity of filamentous marine cyanobacteria reveals the extraordinary biosynthetic potential of Moorea and Okeania.</title>
        <authorList>
            <person name="Ferreira Leao T."/>
            <person name="Wang M."/>
            <person name="Moss N."/>
            <person name="Da Silva R."/>
            <person name="Sanders J."/>
            <person name="Nurk S."/>
            <person name="Gurevich A."/>
            <person name="Humphrey G."/>
            <person name="Reher R."/>
            <person name="Zhu Q."/>
            <person name="Belda-Ferre P."/>
            <person name="Glukhov E."/>
            <person name="Rex R."/>
            <person name="Dorrestein P.C."/>
            <person name="Knight R."/>
            <person name="Pevzner P."/>
            <person name="Gerwick W.H."/>
            <person name="Gerwick L."/>
        </authorList>
    </citation>
    <scope>NUCLEOTIDE SEQUENCE</scope>
    <source>
        <strain evidence="1">SIO1C4</strain>
    </source>
</reference>
<dbReference type="EMBL" id="JAAHFQ010000103">
    <property type="protein sequence ID" value="NER27468.1"/>
    <property type="molecule type" value="Genomic_DNA"/>
</dbReference>
<sequence>MDQRTLSGIWEASNGNRDIVVIQKGDKILVHWKEQNPYWNYAEGTVREGEDIVSMSFGGSEQKAGFISPYFDSITWGNGNSWTKKF</sequence>
<name>A0A6B3NE91_9CYAN</name>
<organism evidence="1">
    <name type="scientific">Symploca sp. SIO1C4</name>
    <dbReference type="NCBI Taxonomy" id="2607765"/>
    <lineage>
        <taxon>Bacteria</taxon>
        <taxon>Bacillati</taxon>
        <taxon>Cyanobacteriota</taxon>
        <taxon>Cyanophyceae</taxon>
        <taxon>Coleofasciculales</taxon>
        <taxon>Coleofasciculaceae</taxon>
        <taxon>Symploca</taxon>
    </lineage>
</organism>
<comment type="caution">
    <text evidence="1">The sequence shown here is derived from an EMBL/GenBank/DDBJ whole genome shotgun (WGS) entry which is preliminary data.</text>
</comment>